<evidence type="ECO:0000313" key="4">
    <source>
        <dbReference type="Proteomes" id="UP000822688"/>
    </source>
</evidence>
<name>A0A8T0HUP1_CERPU</name>
<evidence type="ECO:0000256" key="1">
    <source>
        <dbReference type="SAM" id="Phobius"/>
    </source>
</evidence>
<gene>
    <name evidence="2" type="ORF">KC19_VG267800</name>
    <name evidence="3" type="ORF">KC19_VG267900</name>
</gene>
<keyword evidence="1" id="KW-0472">Membrane</keyword>
<keyword evidence="1" id="KW-0812">Transmembrane</keyword>
<proteinExistence type="predicted"/>
<evidence type="ECO:0000313" key="3">
    <source>
        <dbReference type="EMBL" id="KAG0574517.1"/>
    </source>
</evidence>
<dbReference type="Proteomes" id="UP000822688">
    <property type="component" value="Chromosome V"/>
</dbReference>
<protein>
    <submittedName>
        <fullName evidence="3">Uncharacterized protein</fullName>
    </submittedName>
</protein>
<reference evidence="3" key="1">
    <citation type="submission" date="2020-06" db="EMBL/GenBank/DDBJ databases">
        <title>WGS assembly of Ceratodon purpureus strain R40.</title>
        <authorList>
            <person name="Carey S.B."/>
            <person name="Jenkins J."/>
            <person name="Shu S."/>
            <person name="Lovell J.T."/>
            <person name="Sreedasyam A."/>
            <person name="Maumus F."/>
            <person name="Tiley G.P."/>
            <person name="Fernandez-Pozo N."/>
            <person name="Barry K."/>
            <person name="Chen C."/>
            <person name="Wang M."/>
            <person name="Lipzen A."/>
            <person name="Daum C."/>
            <person name="Saski C.A."/>
            <person name="Payton A.C."/>
            <person name="Mcbreen J.C."/>
            <person name="Conrad R.E."/>
            <person name="Kollar L.M."/>
            <person name="Olsson S."/>
            <person name="Huttunen S."/>
            <person name="Landis J.B."/>
            <person name="Wickett N.J."/>
            <person name="Johnson M.G."/>
            <person name="Rensing S.A."/>
            <person name="Grimwood J."/>
            <person name="Schmutz J."/>
            <person name="Mcdaniel S.F."/>
        </authorList>
    </citation>
    <scope>NUCLEOTIDE SEQUENCE</scope>
    <source>
        <strain evidence="3">R40</strain>
    </source>
</reference>
<dbReference type="EMBL" id="CM026426">
    <property type="protein sequence ID" value="KAG0574516.1"/>
    <property type="molecule type" value="Genomic_DNA"/>
</dbReference>
<feature type="transmembrane region" description="Helical" evidence="1">
    <location>
        <begin position="18"/>
        <end position="39"/>
    </location>
</feature>
<sequence>MPYDMATNREQIPLFPNYFTWIAFKHLIITLASLGYILICSVTNPSASSNMYPIAIEPSGLALFLTKPFK</sequence>
<keyword evidence="4" id="KW-1185">Reference proteome</keyword>
<dbReference type="AlphaFoldDB" id="A0A8T0HUP1"/>
<organism evidence="3 4">
    <name type="scientific">Ceratodon purpureus</name>
    <name type="common">Fire moss</name>
    <name type="synonym">Dicranum purpureum</name>
    <dbReference type="NCBI Taxonomy" id="3225"/>
    <lineage>
        <taxon>Eukaryota</taxon>
        <taxon>Viridiplantae</taxon>
        <taxon>Streptophyta</taxon>
        <taxon>Embryophyta</taxon>
        <taxon>Bryophyta</taxon>
        <taxon>Bryophytina</taxon>
        <taxon>Bryopsida</taxon>
        <taxon>Dicranidae</taxon>
        <taxon>Pseudoditrichales</taxon>
        <taxon>Ditrichaceae</taxon>
        <taxon>Ceratodon</taxon>
    </lineage>
</organism>
<dbReference type="EMBL" id="CM026426">
    <property type="protein sequence ID" value="KAG0574517.1"/>
    <property type="molecule type" value="Genomic_DNA"/>
</dbReference>
<comment type="caution">
    <text evidence="3">The sequence shown here is derived from an EMBL/GenBank/DDBJ whole genome shotgun (WGS) entry which is preliminary data.</text>
</comment>
<evidence type="ECO:0000313" key="2">
    <source>
        <dbReference type="EMBL" id="KAG0574516.1"/>
    </source>
</evidence>
<keyword evidence="1" id="KW-1133">Transmembrane helix</keyword>
<accession>A0A8T0HUP1</accession>